<dbReference type="EMBL" id="FXTY01000022">
    <property type="protein sequence ID" value="SMP36882.1"/>
    <property type="molecule type" value="Genomic_DNA"/>
</dbReference>
<reference evidence="2 3" key="1">
    <citation type="submission" date="2017-05" db="EMBL/GenBank/DDBJ databases">
        <authorList>
            <person name="Varghese N."/>
            <person name="Submissions S."/>
        </authorList>
    </citation>
    <scope>NUCLEOTIDE SEQUENCE [LARGE SCALE GENOMIC DNA]</scope>
    <source>
        <strain evidence="2 3">DSM 29734</strain>
    </source>
</reference>
<keyword evidence="3" id="KW-1185">Reference proteome</keyword>
<comment type="caution">
    <text evidence="2">The sequence shown here is derived from an EMBL/GenBank/DDBJ whole genome shotgun (WGS) entry which is preliminary data.</text>
</comment>
<sequence>MGAILQIKDGIRNLVANLGTDRDKASHSEYQFVQLSQVQLHAAYRSSWLPRKVINIPADDATRKWRTWQAKADVVNKLEATEKRLRLRKKVRKAMKMARLEGGAAILIGTGDKDLSKPLNPTRVAKDGLKYLTVLSKFDLTPGQQDFVIASETFGLSQSYSLTTGEGVTYEIHPSRLAIFTGAEKISGGSTEIDPWGDSVLQTVLHATKQADSTVANIASLVFEAKVDTIGIPDLSRMMSNPKTEAMVLERLSLAEKAKSINGTLVHDAAETVGQKSASFAQLPDIMAKFFTVVSGAADIPVTRLFGQSPDGMNATGDGDLNNYYDSIQTIQEMDVGDAMSVLDEVIIHSSLGSRPADVFYNWVPLKQLSEKDRAEVGDKISSAFKKVVEMDLLPPEAVGASLVGALTETGVAPGLEAQVGEYYADDEEDLQSGVTEA</sequence>
<dbReference type="Proteomes" id="UP001157961">
    <property type="component" value="Unassembled WGS sequence"/>
</dbReference>
<dbReference type="Pfam" id="PF06381">
    <property type="entry name" value="Phage_portal_3"/>
    <property type="match status" value="1"/>
</dbReference>
<feature type="domain" description="Anti-CBASS protein Acb1-like N-terminal" evidence="1">
    <location>
        <begin position="39"/>
        <end position="386"/>
    </location>
</feature>
<dbReference type="InterPro" id="IPR024459">
    <property type="entry name" value="Acb1-like_N"/>
</dbReference>
<protein>
    <recommendedName>
        <fullName evidence="1">Anti-CBASS protein Acb1-like N-terminal domain-containing protein</fullName>
    </recommendedName>
</protein>
<accession>A0ABY1PMP5</accession>
<dbReference type="NCBIfam" id="TIGR01555">
    <property type="entry name" value="phge_rel_HI1409"/>
    <property type="match status" value="1"/>
</dbReference>
<evidence type="ECO:0000313" key="2">
    <source>
        <dbReference type="EMBL" id="SMP36882.1"/>
    </source>
</evidence>
<proteinExistence type="predicted"/>
<name>A0ABY1PMP5_9RHOB</name>
<organism evidence="2 3">
    <name type="scientific">Shimia sagamensis</name>
    <dbReference type="NCBI Taxonomy" id="1566352"/>
    <lineage>
        <taxon>Bacteria</taxon>
        <taxon>Pseudomonadati</taxon>
        <taxon>Pseudomonadota</taxon>
        <taxon>Alphaproteobacteria</taxon>
        <taxon>Rhodobacterales</taxon>
        <taxon>Roseobacteraceae</taxon>
    </lineage>
</organism>
<evidence type="ECO:0000313" key="3">
    <source>
        <dbReference type="Proteomes" id="UP001157961"/>
    </source>
</evidence>
<dbReference type="InterPro" id="IPR006445">
    <property type="entry name" value="Phage-assoc_HI1409"/>
</dbReference>
<gene>
    <name evidence="2" type="ORF">SAMN06265373_1223</name>
</gene>
<dbReference type="RefSeq" id="WP_283428100.1">
    <property type="nucleotide sequence ID" value="NZ_FXTY01000022.1"/>
</dbReference>
<evidence type="ECO:0000259" key="1">
    <source>
        <dbReference type="Pfam" id="PF06381"/>
    </source>
</evidence>